<reference evidence="2" key="2">
    <citation type="submission" date="2020-05" db="UniProtKB">
        <authorList>
            <consortium name="EnsemblMetazoa"/>
        </authorList>
    </citation>
    <scope>IDENTIFICATION</scope>
    <source>
        <strain evidence="2">IAEA</strain>
    </source>
</reference>
<name>A0A1B0BP69_9MUSC</name>
<dbReference type="VEuPathDB" id="VectorBase:GPPI036170"/>
<dbReference type="InterPro" id="IPR051835">
    <property type="entry name" value="RAC1-GEF"/>
</dbReference>
<dbReference type="AlphaFoldDB" id="A0A1B0BP69"/>
<proteinExistence type="predicted"/>
<feature type="compositionally biased region" description="Polar residues" evidence="1">
    <location>
        <begin position="46"/>
        <end position="60"/>
    </location>
</feature>
<organism evidence="2 3">
    <name type="scientific">Glossina palpalis gambiensis</name>
    <dbReference type="NCBI Taxonomy" id="67801"/>
    <lineage>
        <taxon>Eukaryota</taxon>
        <taxon>Metazoa</taxon>
        <taxon>Ecdysozoa</taxon>
        <taxon>Arthropoda</taxon>
        <taxon>Hexapoda</taxon>
        <taxon>Insecta</taxon>
        <taxon>Pterygota</taxon>
        <taxon>Neoptera</taxon>
        <taxon>Endopterygota</taxon>
        <taxon>Diptera</taxon>
        <taxon>Brachycera</taxon>
        <taxon>Muscomorpha</taxon>
        <taxon>Hippoboscoidea</taxon>
        <taxon>Glossinidae</taxon>
        <taxon>Glossina</taxon>
    </lineage>
</organism>
<dbReference type="EMBL" id="JXJN01017827">
    <property type="status" value="NOT_ANNOTATED_CDS"/>
    <property type="molecule type" value="Genomic_DNA"/>
</dbReference>
<feature type="compositionally biased region" description="Gly residues" evidence="1">
    <location>
        <begin position="25"/>
        <end position="40"/>
    </location>
</feature>
<feature type="region of interest" description="Disordered" evidence="1">
    <location>
        <begin position="25"/>
        <end position="68"/>
    </location>
</feature>
<evidence type="ECO:0000313" key="2">
    <source>
        <dbReference type="EnsemblMetazoa" id="GPPI036170-PA"/>
    </source>
</evidence>
<evidence type="ECO:0000313" key="3">
    <source>
        <dbReference type="Proteomes" id="UP000092460"/>
    </source>
</evidence>
<dbReference type="PANTHER" id="PTHR45858">
    <property type="entry name" value="FERM DOMAIN CONTAINING PROTEIN"/>
    <property type="match status" value="1"/>
</dbReference>
<accession>A0A1B0BP69</accession>
<dbReference type="EnsemblMetazoa" id="GPPI036170-RA">
    <property type="protein sequence ID" value="GPPI036170-PA"/>
    <property type="gene ID" value="GPPI036170"/>
</dbReference>
<dbReference type="GO" id="GO:0005085">
    <property type="term" value="F:guanyl-nucleotide exchange factor activity"/>
    <property type="evidence" value="ECO:0007669"/>
    <property type="project" value="TreeGrafter"/>
</dbReference>
<reference evidence="3" key="1">
    <citation type="submission" date="2015-01" db="EMBL/GenBank/DDBJ databases">
        <authorList>
            <person name="Aksoy S."/>
            <person name="Warren W."/>
            <person name="Wilson R.K."/>
        </authorList>
    </citation>
    <scope>NUCLEOTIDE SEQUENCE [LARGE SCALE GENOMIC DNA]</scope>
    <source>
        <strain evidence="3">IAEA</strain>
    </source>
</reference>
<sequence length="147" mass="15242">MSLADMGTATRGGGVAAIDHSSGGGVGGSGAGGGAGGLPGAGRMTHSLSTPSGVDGTPSTPRHRGGKKLTVRIQMLDDTVTMFQVQYSCAARFSVHYMETKSENQTIRPIGWLAGWLMRTDNPSTKYPILDDVAELTSQDAMLITTN</sequence>
<keyword evidence="3" id="KW-1185">Reference proteome</keyword>
<protein>
    <submittedName>
        <fullName evidence="2">Uncharacterized protein</fullName>
    </submittedName>
</protein>
<dbReference type="Proteomes" id="UP000092460">
    <property type="component" value="Unassembled WGS sequence"/>
</dbReference>
<evidence type="ECO:0000256" key="1">
    <source>
        <dbReference type="SAM" id="MobiDB-lite"/>
    </source>
</evidence>
<dbReference type="PANTHER" id="PTHR45858:SF5">
    <property type="entry name" value="MOESIN_EZRIN_RADIXIN HOMOLOG 1"/>
    <property type="match status" value="1"/>
</dbReference>
<dbReference type="STRING" id="67801.A0A1B0BP69"/>